<sequence>MKITDYAKRLIPVFFITALTIFTVSDVSANGASTTNTTVEAQVSSYQRVFIDALSLSNNIISEPTLRDILVYLPTAYFTSEARLPVIYFLPGFGANSIGDVKVKTDFDQSFTKLQPSIVVIIPGTTRFGGGFFVDSAVTGKWSEFVVKDVVNYIDANYRTLAKRQSRGIAGHSMGGFGALDLAMRHSDVFGSVFAMAPGLVSNKGITDTQMFDSDAHIKQFITSTAPVKNSTAKEALISLLNHPNKFDIAYGMAFAPMDKPPYFEYPYRLQGNTLVRDDAILAKWNSGFGAVQSEISEFKTQLKSLNGIGLDCGRNDEFQWIVRGCDYYSSELKAAGIEHIYTTHEGFHMKNLRERTLDFMLPFFSHRLETK</sequence>
<comment type="caution">
    <text evidence="1">The sequence shown here is derived from an EMBL/GenBank/DDBJ whole genome shotgun (WGS) entry which is preliminary data.</text>
</comment>
<keyword evidence="2" id="KW-1185">Reference proteome</keyword>
<keyword evidence="1" id="KW-0378">Hydrolase</keyword>
<dbReference type="RefSeq" id="WP_310274759.1">
    <property type="nucleotide sequence ID" value="NZ_JAVDWR010000001.1"/>
</dbReference>
<name>A0ABU1VVW3_9GAMM</name>
<protein>
    <submittedName>
        <fullName evidence="1">S-formylglutathione hydrolase FrmB</fullName>
    </submittedName>
</protein>
<dbReference type="Gene3D" id="3.40.50.1820">
    <property type="entry name" value="alpha/beta hydrolase"/>
    <property type="match status" value="1"/>
</dbReference>
<reference evidence="1 2" key="1">
    <citation type="submission" date="2023-07" db="EMBL/GenBank/DDBJ databases">
        <title>Sorghum-associated microbial communities from plants grown in Nebraska, USA.</title>
        <authorList>
            <person name="Schachtman D."/>
        </authorList>
    </citation>
    <scope>NUCLEOTIDE SEQUENCE [LARGE SCALE GENOMIC DNA]</scope>
    <source>
        <strain evidence="1 2">4138</strain>
    </source>
</reference>
<evidence type="ECO:0000313" key="2">
    <source>
        <dbReference type="Proteomes" id="UP001257909"/>
    </source>
</evidence>
<organism evidence="1 2">
    <name type="scientific">Rheinheimera soli</name>
    <dbReference type="NCBI Taxonomy" id="443616"/>
    <lineage>
        <taxon>Bacteria</taxon>
        <taxon>Pseudomonadati</taxon>
        <taxon>Pseudomonadota</taxon>
        <taxon>Gammaproteobacteria</taxon>
        <taxon>Chromatiales</taxon>
        <taxon>Chromatiaceae</taxon>
        <taxon>Rheinheimera</taxon>
    </lineage>
</organism>
<dbReference type="InterPro" id="IPR050583">
    <property type="entry name" value="Mycobacterial_A85_antigen"/>
</dbReference>
<proteinExistence type="predicted"/>
<dbReference type="Proteomes" id="UP001257909">
    <property type="component" value="Unassembled WGS sequence"/>
</dbReference>
<dbReference type="EMBL" id="JAVDWR010000001">
    <property type="protein sequence ID" value="MDR7119870.1"/>
    <property type="molecule type" value="Genomic_DNA"/>
</dbReference>
<dbReference type="PANTHER" id="PTHR48098:SF1">
    <property type="entry name" value="DIACYLGLYCEROL ACYLTRANSFERASE_MYCOLYLTRANSFERASE AG85A"/>
    <property type="match status" value="1"/>
</dbReference>
<dbReference type="PANTHER" id="PTHR48098">
    <property type="entry name" value="ENTEROCHELIN ESTERASE-RELATED"/>
    <property type="match status" value="1"/>
</dbReference>
<dbReference type="GO" id="GO:0016787">
    <property type="term" value="F:hydrolase activity"/>
    <property type="evidence" value="ECO:0007669"/>
    <property type="project" value="UniProtKB-KW"/>
</dbReference>
<accession>A0ABU1VVW3</accession>
<dbReference type="Pfam" id="PF00756">
    <property type="entry name" value="Esterase"/>
    <property type="match status" value="1"/>
</dbReference>
<dbReference type="InterPro" id="IPR029058">
    <property type="entry name" value="AB_hydrolase_fold"/>
</dbReference>
<dbReference type="SUPFAM" id="SSF53474">
    <property type="entry name" value="alpha/beta-Hydrolases"/>
    <property type="match status" value="1"/>
</dbReference>
<dbReference type="InterPro" id="IPR000801">
    <property type="entry name" value="Esterase-like"/>
</dbReference>
<gene>
    <name evidence="1" type="ORF">J2W69_000785</name>
</gene>
<evidence type="ECO:0000313" key="1">
    <source>
        <dbReference type="EMBL" id="MDR7119870.1"/>
    </source>
</evidence>